<evidence type="ECO:0000259" key="2">
    <source>
        <dbReference type="Pfam" id="PF01266"/>
    </source>
</evidence>
<comment type="caution">
    <text evidence="3">The sequence shown here is derived from an EMBL/GenBank/DDBJ whole genome shotgun (WGS) entry which is preliminary data.</text>
</comment>
<dbReference type="GO" id="GO:0016491">
    <property type="term" value="F:oxidoreductase activity"/>
    <property type="evidence" value="ECO:0007669"/>
    <property type="project" value="UniProtKB-KW"/>
</dbReference>
<name>A0A7W4JPC5_9PROT</name>
<dbReference type="Gene3D" id="3.50.50.60">
    <property type="entry name" value="FAD/NAD(P)-binding domain"/>
    <property type="match status" value="1"/>
</dbReference>
<keyword evidence="4" id="KW-1185">Reference proteome</keyword>
<keyword evidence="1" id="KW-0560">Oxidoreductase</keyword>
<dbReference type="AlphaFoldDB" id="A0A7W4JPC5"/>
<organism evidence="3 4">
    <name type="scientific">Gluconacetobacter azotocaptans</name>
    <dbReference type="NCBI Taxonomy" id="142834"/>
    <lineage>
        <taxon>Bacteria</taxon>
        <taxon>Pseudomonadati</taxon>
        <taxon>Pseudomonadota</taxon>
        <taxon>Alphaproteobacteria</taxon>
        <taxon>Acetobacterales</taxon>
        <taxon>Acetobacteraceae</taxon>
        <taxon>Gluconacetobacter</taxon>
    </lineage>
</organism>
<accession>A0A7W4JPC5</accession>
<dbReference type="GO" id="GO:0005737">
    <property type="term" value="C:cytoplasm"/>
    <property type="evidence" value="ECO:0007669"/>
    <property type="project" value="TreeGrafter"/>
</dbReference>
<protein>
    <submittedName>
        <fullName evidence="3">FAD-binding oxidoreductase</fullName>
    </submittedName>
</protein>
<evidence type="ECO:0000313" key="4">
    <source>
        <dbReference type="Proteomes" id="UP000555756"/>
    </source>
</evidence>
<dbReference type="EMBL" id="JABEQF010000001">
    <property type="protein sequence ID" value="MBB2188453.1"/>
    <property type="molecule type" value="Genomic_DNA"/>
</dbReference>
<dbReference type="RefSeq" id="WP_183117643.1">
    <property type="nucleotide sequence ID" value="NZ_JABEQF010000001.1"/>
</dbReference>
<sequence>MNAFAREPARADVIIVGGGFMGAATAFFLRTHGLSVILLERDLIGQAASGTNFGNVRRQGRYLPQLPLANRSRDIWGRLPELIGEDAEFLPGGHIRVTTRAEDGARLEQYARDCKPWGLDLTMMTGDQARAMFPMVGPDIHTVSYSPHDGHANPRLAAPAFGRAARRAGAQVVEQTEVTSIMKDSVDFIIETKDGGRYHAPLLQISSGAWGRSMAASFGEDVPMAPQGPQMGVTEPLPYRIQPVIGSASSVTEEGVYLRQVKRGNIVFGGGRRSSADLVTKRARLDPMNTLRQMPHLARLVPAMARLRVIRTWSGVEGYVQDSLPIMGPSDRVSGLFYAFGFCGHGFQLGPGVGATMAELIATGQTDIPLEPFHVGRFQRNMEHRDAP</sequence>
<dbReference type="Proteomes" id="UP000555756">
    <property type="component" value="Unassembled WGS sequence"/>
</dbReference>
<gene>
    <name evidence="3" type="ORF">HLH34_00540</name>
</gene>
<dbReference type="PANTHER" id="PTHR13847">
    <property type="entry name" value="SARCOSINE DEHYDROGENASE-RELATED"/>
    <property type="match status" value="1"/>
</dbReference>
<evidence type="ECO:0000256" key="1">
    <source>
        <dbReference type="ARBA" id="ARBA00023002"/>
    </source>
</evidence>
<dbReference type="Gene3D" id="3.30.9.10">
    <property type="entry name" value="D-Amino Acid Oxidase, subunit A, domain 2"/>
    <property type="match status" value="1"/>
</dbReference>
<dbReference type="InterPro" id="IPR006076">
    <property type="entry name" value="FAD-dep_OxRdtase"/>
</dbReference>
<dbReference type="InterPro" id="IPR036188">
    <property type="entry name" value="FAD/NAD-bd_sf"/>
</dbReference>
<feature type="domain" description="FAD dependent oxidoreductase" evidence="2">
    <location>
        <begin position="12"/>
        <end position="360"/>
    </location>
</feature>
<dbReference type="SUPFAM" id="SSF51905">
    <property type="entry name" value="FAD/NAD(P)-binding domain"/>
    <property type="match status" value="1"/>
</dbReference>
<reference evidence="3 4" key="1">
    <citation type="submission" date="2020-04" db="EMBL/GenBank/DDBJ databases">
        <title>Description of novel Gluconacetobacter.</title>
        <authorList>
            <person name="Sombolestani A."/>
        </authorList>
    </citation>
    <scope>NUCLEOTIDE SEQUENCE [LARGE SCALE GENOMIC DNA]</scope>
    <source>
        <strain evidence="3 4">LMG 21311</strain>
    </source>
</reference>
<proteinExistence type="predicted"/>
<dbReference type="Pfam" id="PF01266">
    <property type="entry name" value="DAO"/>
    <property type="match status" value="1"/>
</dbReference>
<evidence type="ECO:0000313" key="3">
    <source>
        <dbReference type="EMBL" id="MBB2188453.1"/>
    </source>
</evidence>